<dbReference type="GO" id="GO:0006308">
    <property type="term" value="P:DNA catabolic process"/>
    <property type="evidence" value="ECO:0007669"/>
    <property type="project" value="InterPro"/>
</dbReference>
<dbReference type="GO" id="GO:0003676">
    <property type="term" value="F:nucleic acid binding"/>
    <property type="evidence" value="ECO:0007669"/>
    <property type="project" value="InterPro"/>
</dbReference>
<keyword evidence="8" id="KW-1185">Reference proteome</keyword>
<dbReference type="InterPro" id="IPR003154">
    <property type="entry name" value="S1/P1nuclease"/>
</dbReference>
<evidence type="ECO:0000313" key="7">
    <source>
        <dbReference type="EMBL" id="NGP75553.1"/>
    </source>
</evidence>
<evidence type="ECO:0000256" key="4">
    <source>
        <dbReference type="ARBA" id="ARBA00022801"/>
    </source>
</evidence>
<dbReference type="Gene3D" id="1.10.575.10">
    <property type="entry name" value="P1 Nuclease"/>
    <property type="match status" value="1"/>
</dbReference>
<evidence type="ECO:0000256" key="3">
    <source>
        <dbReference type="ARBA" id="ARBA00022759"/>
    </source>
</evidence>
<protein>
    <submittedName>
        <fullName evidence="7">S1/P1 nuclease</fullName>
    </submittedName>
</protein>
<sequence length="254" mass="29201">MKLLLLILSFLLFTGAGDKKWGKNGHRVVGDIAADYLDDETRDAIDRVLGPESMAIASTWMDEIKSDSTYDYTHDWHWVTIPDGMPYAETEKNPNGDLIKAIRDITADLKSGNLSTQEEANKLKMLIHLIGDIHMPLHVGTGEDRGGNDVRVEWFWDSSNLHRVWDSGMIDETQLSYTELSRSINHPTNEQIVNWQNSGVLHWARESMDLREEVYDLPKDKSINYEYMYRKYDIVEKRLLQAGVRLAGVLNEIY</sequence>
<dbReference type="RefSeq" id="WP_165138956.1">
    <property type="nucleotide sequence ID" value="NZ_JAALLT010000001.1"/>
</dbReference>
<organism evidence="7 8">
    <name type="scientific">Halalkalibaculum roseum</name>
    <dbReference type="NCBI Taxonomy" id="2709311"/>
    <lineage>
        <taxon>Bacteria</taxon>
        <taxon>Pseudomonadati</taxon>
        <taxon>Balneolota</taxon>
        <taxon>Balneolia</taxon>
        <taxon>Balneolales</taxon>
        <taxon>Balneolaceae</taxon>
        <taxon>Halalkalibaculum</taxon>
    </lineage>
</organism>
<keyword evidence="1" id="KW-0540">Nuclease</keyword>
<dbReference type="InterPro" id="IPR008947">
    <property type="entry name" value="PLipase_C/P1_nuclease_dom_sf"/>
</dbReference>
<evidence type="ECO:0000256" key="2">
    <source>
        <dbReference type="ARBA" id="ARBA00022723"/>
    </source>
</evidence>
<dbReference type="EMBL" id="JAALLT010000001">
    <property type="protein sequence ID" value="NGP75553.1"/>
    <property type="molecule type" value="Genomic_DNA"/>
</dbReference>
<keyword evidence="5" id="KW-1015">Disulfide bond</keyword>
<accession>A0A6M1T5H7</accession>
<dbReference type="CDD" id="cd11010">
    <property type="entry name" value="S1-P1_nuclease"/>
    <property type="match status" value="1"/>
</dbReference>
<keyword evidence="2" id="KW-0479">Metal-binding</keyword>
<comment type="caution">
    <text evidence="7">The sequence shown here is derived from an EMBL/GenBank/DDBJ whole genome shotgun (WGS) entry which is preliminary data.</text>
</comment>
<keyword evidence="4" id="KW-0378">Hydrolase</keyword>
<dbReference type="SUPFAM" id="SSF48537">
    <property type="entry name" value="Phospholipase C/P1 nuclease"/>
    <property type="match status" value="1"/>
</dbReference>
<gene>
    <name evidence="7" type="ORF">G3570_02835</name>
</gene>
<dbReference type="GO" id="GO:0004519">
    <property type="term" value="F:endonuclease activity"/>
    <property type="evidence" value="ECO:0007669"/>
    <property type="project" value="UniProtKB-KW"/>
</dbReference>
<dbReference type="Proteomes" id="UP000473278">
    <property type="component" value="Unassembled WGS sequence"/>
</dbReference>
<name>A0A6M1T5H7_9BACT</name>
<dbReference type="GO" id="GO:0016788">
    <property type="term" value="F:hydrolase activity, acting on ester bonds"/>
    <property type="evidence" value="ECO:0007669"/>
    <property type="project" value="InterPro"/>
</dbReference>
<evidence type="ECO:0000256" key="6">
    <source>
        <dbReference type="ARBA" id="ARBA00023180"/>
    </source>
</evidence>
<dbReference type="GO" id="GO:0046872">
    <property type="term" value="F:metal ion binding"/>
    <property type="evidence" value="ECO:0007669"/>
    <property type="project" value="UniProtKB-KW"/>
</dbReference>
<reference evidence="7 8" key="1">
    <citation type="submission" date="2020-02" db="EMBL/GenBank/DDBJ databases">
        <title>Balneolaceae bacterium YR4-1, complete genome.</title>
        <authorList>
            <person name="Li Y."/>
            <person name="Wu S."/>
        </authorList>
    </citation>
    <scope>NUCLEOTIDE SEQUENCE [LARGE SCALE GENOMIC DNA]</scope>
    <source>
        <strain evidence="7 8">YR4-1</strain>
    </source>
</reference>
<dbReference type="PANTHER" id="PTHR33146:SF10">
    <property type="entry name" value="STRAND-SPECIFIC NUCLEASE, PUTATIVE-RELATED"/>
    <property type="match status" value="1"/>
</dbReference>
<evidence type="ECO:0000313" key="8">
    <source>
        <dbReference type="Proteomes" id="UP000473278"/>
    </source>
</evidence>
<dbReference type="PANTHER" id="PTHR33146">
    <property type="entry name" value="ENDONUCLEASE 4"/>
    <property type="match status" value="1"/>
</dbReference>
<proteinExistence type="predicted"/>
<evidence type="ECO:0000256" key="5">
    <source>
        <dbReference type="ARBA" id="ARBA00023157"/>
    </source>
</evidence>
<evidence type="ECO:0000256" key="1">
    <source>
        <dbReference type="ARBA" id="ARBA00022722"/>
    </source>
</evidence>
<keyword evidence="6" id="KW-0325">Glycoprotein</keyword>
<dbReference type="Pfam" id="PF02265">
    <property type="entry name" value="S1-P1_nuclease"/>
    <property type="match status" value="1"/>
</dbReference>
<keyword evidence="3" id="KW-0255">Endonuclease</keyword>
<dbReference type="AlphaFoldDB" id="A0A6M1T5H7"/>